<dbReference type="Proteomes" id="UP000005167">
    <property type="component" value="Unassembled WGS sequence"/>
</dbReference>
<accession>G2FF43</accession>
<dbReference type="InterPro" id="IPR029063">
    <property type="entry name" value="SAM-dependent_MTases_sf"/>
</dbReference>
<dbReference type="AlphaFoldDB" id="G2FF43"/>
<dbReference type="InterPro" id="IPR041698">
    <property type="entry name" value="Methyltransf_25"/>
</dbReference>
<gene>
    <name evidence="2" type="ORF">TevJSym_ak00540</name>
</gene>
<keyword evidence="3" id="KW-1185">Reference proteome</keyword>
<sequence>MSAKQKMRLDDSQAYQTSTEIDLMERLLPLHGVRVLELGCGAAWTLRKLAECYSDSQFIGTEVDEIQHQKNLSHATVNLEFRLEGAQAISEPEQSIDLVCMLKSLHHVPIQLQMPAMQEIHRVLKPGGMAWICEPVYSGAFNAIMSLIHDEKQVREQAFDTLRQVVQNGLFELHAEHFFNVPGSYSWAEFEQRFLNVTHTKIDLSDGRLERVRDEFARHLEGERAAFLKPHRVDLLRKPLG</sequence>
<dbReference type="SUPFAM" id="SSF53335">
    <property type="entry name" value="S-adenosyl-L-methionine-dependent methyltransferases"/>
    <property type="match status" value="1"/>
</dbReference>
<dbReference type="GO" id="GO:0032259">
    <property type="term" value="P:methylation"/>
    <property type="evidence" value="ECO:0007669"/>
    <property type="project" value="UniProtKB-KW"/>
</dbReference>
<dbReference type="Gene3D" id="3.40.50.150">
    <property type="entry name" value="Vaccinia Virus protein VP39"/>
    <property type="match status" value="1"/>
</dbReference>
<evidence type="ECO:0000313" key="3">
    <source>
        <dbReference type="Proteomes" id="UP000005167"/>
    </source>
</evidence>
<dbReference type="PANTHER" id="PTHR43591">
    <property type="entry name" value="METHYLTRANSFERASE"/>
    <property type="match status" value="1"/>
</dbReference>
<reference evidence="2 3" key="1">
    <citation type="journal article" date="2011" name="ISME J.">
        <title>The endosymbionts of the deep-sea tubeworms Riftia pachyptila and Tevnia jerichonana share an identical physiology as revealed by proteogenomic analyses.</title>
        <authorList>
            <person name="Gardebrecht A."/>
            <person name="Markert S."/>
            <person name="Felbeck H."/>
            <person name="Thuermer A."/>
            <person name="Albrecht D."/>
            <person name="Wollherr A."/>
            <person name="Kabisch J."/>
            <person name="Lehmann R."/>
            <person name="Daniel R."/>
            <person name="Liesegang H."/>
            <person name="Hecker M."/>
            <person name="Sievert S.M."/>
            <person name="Schweder T."/>
        </authorList>
    </citation>
    <scope>NUCLEOTIDE SEQUENCE [LARGE SCALE GENOMIC DNA]</scope>
</reference>
<proteinExistence type="predicted"/>
<evidence type="ECO:0000259" key="1">
    <source>
        <dbReference type="Pfam" id="PF13649"/>
    </source>
</evidence>
<dbReference type="RefSeq" id="WP_006474639.1">
    <property type="nucleotide sequence ID" value="NZ_AFZB01000011.1"/>
</dbReference>
<dbReference type="Pfam" id="PF13649">
    <property type="entry name" value="Methyltransf_25"/>
    <property type="match status" value="1"/>
</dbReference>
<keyword evidence="2" id="KW-0808">Transferase</keyword>
<keyword evidence="2" id="KW-0489">Methyltransferase</keyword>
<dbReference type="GO" id="GO:0008168">
    <property type="term" value="F:methyltransferase activity"/>
    <property type="evidence" value="ECO:0007669"/>
    <property type="project" value="UniProtKB-KW"/>
</dbReference>
<dbReference type="EMBL" id="AFZB01000011">
    <property type="protein sequence ID" value="EGW54590.1"/>
    <property type="molecule type" value="Genomic_DNA"/>
</dbReference>
<protein>
    <submittedName>
        <fullName evidence="2">Methyltransferase type 11</fullName>
    </submittedName>
</protein>
<dbReference type="CDD" id="cd02440">
    <property type="entry name" value="AdoMet_MTases"/>
    <property type="match status" value="1"/>
</dbReference>
<evidence type="ECO:0000313" key="2">
    <source>
        <dbReference type="EMBL" id="EGW54590.1"/>
    </source>
</evidence>
<comment type="caution">
    <text evidence="2">The sequence shown here is derived from an EMBL/GenBank/DDBJ whole genome shotgun (WGS) entry which is preliminary data.</text>
</comment>
<dbReference type="eggNOG" id="COG2226">
    <property type="taxonomic scope" value="Bacteria"/>
</dbReference>
<feature type="domain" description="Methyltransferase" evidence="1">
    <location>
        <begin position="35"/>
        <end position="128"/>
    </location>
</feature>
<organism evidence="2 3">
    <name type="scientific">endosymbiont of Tevnia jerichonana</name>
    <name type="common">vent Tica</name>
    <dbReference type="NCBI Taxonomy" id="1049564"/>
    <lineage>
        <taxon>Bacteria</taxon>
        <taxon>Pseudomonadati</taxon>
        <taxon>Pseudomonadota</taxon>
        <taxon>Gammaproteobacteria</taxon>
        <taxon>sulfur-oxidizing symbionts</taxon>
    </lineage>
</organism>
<name>G2FF43_9GAMM</name>